<organism evidence="2 3">
    <name type="scientific">Ensete ventricosum</name>
    <name type="common">Abyssinian banana</name>
    <name type="synonym">Musa ensete</name>
    <dbReference type="NCBI Taxonomy" id="4639"/>
    <lineage>
        <taxon>Eukaryota</taxon>
        <taxon>Viridiplantae</taxon>
        <taxon>Streptophyta</taxon>
        <taxon>Embryophyta</taxon>
        <taxon>Tracheophyta</taxon>
        <taxon>Spermatophyta</taxon>
        <taxon>Magnoliopsida</taxon>
        <taxon>Liliopsida</taxon>
        <taxon>Zingiberales</taxon>
        <taxon>Musaceae</taxon>
        <taxon>Ensete</taxon>
    </lineage>
</organism>
<feature type="region of interest" description="Disordered" evidence="1">
    <location>
        <begin position="42"/>
        <end position="111"/>
    </location>
</feature>
<feature type="compositionally biased region" description="Low complexity" evidence="1">
    <location>
        <begin position="56"/>
        <end position="73"/>
    </location>
</feature>
<name>A0A426XFF6_ENSVE</name>
<accession>A0A426XFF6</accession>
<feature type="region of interest" description="Disordered" evidence="1">
    <location>
        <begin position="1"/>
        <end position="26"/>
    </location>
</feature>
<feature type="compositionally biased region" description="Basic residues" evidence="1">
    <location>
        <begin position="95"/>
        <end position="107"/>
    </location>
</feature>
<reference evidence="2 3" key="1">
    <citation type="journal article" date="2014" name="Agronomy (Basel)">
        <title>A Draft Genome Sequence for Ensete ventricosum, the Drought-Tolerant Tree Against Hunger.</title>
        <authorList>
            <person name="Harrison J."/>
            <person name="Moore K.A."/>
            <person name="Paszkiewicz K."/>
            <person name="Jones T."/>
            <person name="Grant M."/>
            <person name="Ambacheew D."/>
            <person name="Muzemil S."/>
            <person name="Studholme D.J."/>
        </authorList>
    </citation>
    <scope>NUCLEOTIDE SEQUENCE [LARGE SCALE GENOMIC DNA]</scope>
</reference>
<dbReference type="Proteomes" id="UP000287651">
    <property type="component" value="Unassembled WGS sequence"/>
</dbReference>
<dbReference type="AlphaFoldDB" id="A0A426XFF6"/>
<sequence>HLRDPTPPVSKDVPEIPLHSLAAPLAPAVDVRVDLGKANRRAALADHFRPPPAPPSASTTGTASGETAGTPSSAGGGGPPEGSPLGWGRRDGQRGNRRHSVVRRRGRPAGGVAFGLGALVYAAGAGGGHRRARRGECDRGGRLRYRVPRQVGR</sequence>
<dbReference type="EMBL" id="AMZH03021430">
    <property type="protein sequence ID" value="RRT38205.1"/>
    <property type="molecule type" value="Genomic_DNA"/>
</dbReference>
<evidence type="ECO:0000256" key="1">
    <source>
        <dbReference type="SAM" id="MobiDB-lite"/>
    </source>
</evidence>
<gene>
    <name evidence="2" type="ORF">B296_00056824</name>
</gene>
<feature type="non-terminal residue" evidence="2">
    <location>
        <position position="1"/>
    </location>
</feature>
<comment type="caution">
    <text evidence="2">The sequence shown here is derived from an EMBL/GenBank/DDBJ whole genome shotgun (WGS) entry which is preliminary data.</text>
</comment>
<evidence type="ECO:0000313" key="2">
    <source>
        <dbReference type="EMBL" id="RRT38205.1"/>
    </source>
</evidence>
<proteinExistence type="predicted"/>
<evidence type="ECO:0000313" key="3">
    <source>
        <dbReference type="Proteomes" id="UP000287651"/>
    </source>
</evidence>
<protein>
    <submittedName>
        <fullName evidence="2">Uncharacterized protein</fullName>
    </submittedName>
</protein>